<dbReference type="Proteomes" id="UP000324800">
    <property type="component" value="Unassembled WGS sequence"/>
</dbReference>
<dbReference type="AlphaFoldDB" id="A0A5J4UEI0"/>
<organism evidence="1 2">
    <name type="scientific">Streblomastix strix</name>
    <dbReference type="NCBI Taxonomy" id="222440"/>
    <lineage>
        <taxon>Eukaryota</taxon>
        <taxon>Metamonada</taxon>
        <taxon>Preaxostyla</taxon>
        <taxon>Oxymonadida</taxon>
        <taxon>Streblomastigidae</taxon>
        <taxon>Streblomastix</taxon>
    </lineage>
</organism>
<evidence type="ECO:0000313" key="1">
    <source>
        <dbReference type="EMBL" id="KAA6368005.1"/>
    </source>
</evidence>
<reference evidence="1 2" key="1">
    <citation type="submission" date="2019-03" db="EMBL/GenBank/DDBJ databases">
        <title>Single cell metagenomics reveals metabolic interactions within the superorganism composed of flagellate Streblomastix strix and complex community of Bacteroidetes bacteria on its surface.</title>
        <authorList>
            <person name="Treitli S.C."/>
            <person name="Kolisko M."/>
            <person name="Husnik F."/>
            <person name="Keeling P."/>
            <person name="Hampl V."/>
        </authorList>
    </citation>
    <scope>NUCLEOTIDE SEQUENCE [LARGE SCALE GENOMIC DNA]</scope>
    <source>
        <strain evidence="1">ST1C</strain>
    </source>
</reference>
<feature type="non-terminal residue" evidence="1">
    <location>
        <position position="106"/>
    </location>
</feature>
<gene>
    <name evidence="1" type="ORF">EZS28_036471</name>
</gene>
<proteinExistence type="predicted"/>
<dbReference type="EMBL" id="SNRW01017757">
    <property type="protein sequence ID" value="KAA6368005.1"/>
    <property type="molecule type" value="Genomic_DNA"/>
</dbReference>
<evidence type="ECO:0000313" key="2">
    <source>
        <dbReference type="Proteomes" id="UP000324800"/>
    </source>
</evidence>
<sequence>MVLKIESPKPVLASDILDIQILLDTISYSYSNEWAFNRLLLVLALAALSSCRISQGHKIGVKATLSSANIYYDEEFQNKKGQVTIDMKGWNDSTYEPHFKKIDDYP</sequence>
<comment type="caution">
    <text evidence="1">The sequence shown here is derived from an EMBL/GenBank/DDBJ whole genome shotgun (WGS) entry which is preliminary data.</text>
</comment>
<protein>
    <submittedName>
        <fullName evidence="1">Uncharacterized protein</fullName>
    </submittedName>
</protein>
<accession>A0A5J4UEI0</accession>
<name>A0A5J4UEI0_9EUKA</name>